<evidence type="ECO:0000256" key="3">
    <source>
        <dbReference type="SAM" id="MobiDB-lite"/>
    </source>
</evidence>
<dbReference type="EMBL" id="JADBEF010000001">
    <property type="protein sequence ID" value="MBE1558830.1"/>
    <property type="molecule type" value="Genomic_DNA"/>
</dbReference>
<evidence type="ECO:0000256" key="2">
    <source>
        <dbReference type="ARBA" id="ARBA00023157"/>
    </source>
</evidence>
<keyword evidence="2" id="KW-1015">Disulfide bond</keyword>
<protein>
    <recommendedName>
        <fullName evidence="4">LamG-like jellyroll fold domain-containing protein</fullName>
    </recommendedName>
</protein>
<dbReference type="InterPro" id="IPR006558">
    <property type="entry name" value="LamG-like"/>
</dbReference>
<organism evidence="5 6">
    <name type="scientific">Nonomuraea africana</name>
    <dbReference type="NCBI Taxonomy" id="46171"/>
    <lineage>
        <taxon>Bacteria</taxon>
        <taxon>Bacillati</taxon>
        <taxon>Actinomycetota</taxon>
        <taxon>Actinomycetes</taxon>
        <taxon>Streptosporangiales</taxon>
        <taxon>Streptosporangiaceae</taxon>
        <taxon>Nonomuraea</taxon>
    </lineage>
</organism>
<evidence type="ECO:0000313" key="5">
    <source>
        <dbReference type="EMBL" id="MBE1558830.1"/>
    </source>
</evidence>
<dbReference type="InterPro" id="IPR013320">
    <property type="entry name" value="ConA-like_dom_sf"/>
</dbReference>
<evidence type="ECO:0000256" key="1">
    <source>
        <dbReference type="ARBA" id="ARBA00022729"/>
    </source>
</evidence>
<proteinExistence type="predicted"/>
<feature type="region of interest" description="Disordered" evidence="3">
    <location>
        <begin position="1"/>
        <end position="21"/>
    </location>
</feature>
<dbReference type="Pfam" id="PF13385">
    <property type="entry name" value="Laminin_G_3"/>
    <property type="match status" value="1"/>
</dbReference>
<name>A0ABR9K9Y8_9ACTN</name>
<comment type="caution">
    <text evidence="5">The sequence shown here is derived from an EMBL/GenBank/DDBJ whole genome shotgun (WGS) entry which is preliminary data.</text>
</comment>
<dbReference type="RefSeq" id="WP_192774198.1">
    <property type="nucleotide sequence ID" value="NZ_BAAASY010000062.1"/>
</dbReference>
<dbReference type="Gene3D" id="2.60.120.200">
    <property type="match status" value="1"/>
</dbReference>
<feature type="compositionally biased region" description="Basic and acidic residues" evidence="3">
    <location>
        <begin position="1"/>
        <end position="11"/>
    </location>
</feature>
<dbReference type="SUPFAM" id="SSF49899">
    <property type="entry name" value="Concanavalin A-like lectins/glucanases"/>
    <property type="match status" value="1"/>
</dbReference>
<sequence length="579" mass="63078">MRAEFEVEHDPAATGQGTGQHKLADGWRVRWRARAVSSTASSAWSDWQSFTVRLPKPTATGLTIAPSKVVDGVTVTDTLTPTLQATLTHPTGQILRAEAEIEHDPAATGQGSGQIWTGAADNVASGTQASIAVPANTLTDGWKVRWRLRAVAGDTSSAWSDWQQTTVDVIQPGEEPLAQTTGPVIRTDRSFTAAAWLRWSNKDGDYIAAEQRGTHQAPFRLGNTADHGLIFTMTSADTADATTQGVLSGVEPPVGEWFHLAGVYDATARTVTLYLNGTPLKAETISFAAWNADRPMWLGSAMQGAIDDVRVYQHPLTAAEITALSGGSTVPAAESAKDADGTPSASPTLTEKSPDVQPRSGANADPFDVDYEHFTLDTCRAKGPKRFKFGAWTSAQVYSGCSVRWHAIAVFVYNPNIGTWKRQEKPDGGTVLELSWRSTFVINTYLGTRDGHSVRNPGDDGVTGHKPQDISMWVAFDQIRWDDSHPTAWHTPLKLHVTARGDGATCRKKVNGDLEAPAHQWRGRIQYYRFTSDVGPRQLTRCSIFPWAQFLDSDQNYGDQHVPLWDPGLKRSHVARPSS</sequence>
<dbReference type="SMART" id="SM00560">
    <property type="entry name" value="LamGL"/>
    <property type="match status" value="1"/>
</dbReference>
<keyword evidence="6" id="KW-1185">Reference proteome</keyword>
<accession>A0ABR9K9Y8</accession>
<gene>
    <name evidence="5" type="ORF">H4W81_001609</name>
</gene>
<evidence type="ECO:0000259" key="4">
    <source>
        <dbReference type="SMART" id="SM00560"/>
    </source>
</evidence>
<reference evidence="5 6" key="1">
    <citation type="submission" date="2020-10" db="EMBL/GenBank/DDBJ databases">
        <title>Sequencing the genomes of 1000 actinobacteria strains.</title>
        <authorList>
            <person name="Klenk H.-P."/>
        </authorList>
    </citation>
    <scope>NUCLEOTIDE SEQUENCE [LARGE SCALE GENOMIC DNA]</scope>
    <source>
        <strain evidence="5 6">DSM 43748</strain>
    </source>
</reference>
<keyword evidence="1" id="KW-0732">Signal</keyword>
<dbReference type="Proteomes" id="UP000661607">
    <property type="component" value="Unassembled WGS sequence"/>
</dbReference>
<feature type="domain" description="LamG-like jellyroll fold" evidence="4">
    <location>
        <begin position="189"/>
        <end position="319"/>
    </location>
</feature>
<feature type="region of interest" description="Disordered" evidence="3">
    <location>
        <begin position="329"/>
        <end position="365"/>
    </location>
</feature>
<evidence type="ECO:0000313" key="6">
    <source>
        <dbReference type="Proteomes" id="UP000661607"/>
    </source>
</evidence>